<feature type="transmembrane region" description="Helical" evidence="2">
    <location>
        <begin position="127"/>
        <end position="146"/>
    </location>
</feature>
<name>A0A6F8Y119_9ACTN</name>
<dbReference type="KEGG" id="pfla:Pflav_061390"/>
<keyword evidence="2" id="KW-1133">Transmembrane helix</keyword>
<feature type="transmembrane region" description="Helical" evidence="2">
    <location>
        <begin position="151"/>
        <end position="169"/>
    </location>
</feature>
<reference evidence="3 4" key="1">
    <citation type="submission" date="2020-03" db="EMBL/GenBank/DDBJ databases">
        <title>Whole genome shotgun sequence of Phytohabitans flavus NBRC 107702.</title>
        <authorList>
            <person name="Komaki H."/>
            <person name="Tamura T."/>
        </authorList>
    </citation>
    <scope>NUCLEOTIDE SEQUENCE [LARGE SCALE GENOMIC DNA]</scope>
    <source>
        <strain evidence="3 4">NBRC 107702</strain>
    </source>
</reference>
<dbReference type="RefSeq" id="WP_173039771.1">
    <property type="nucleotide sequence ID" value="NZ_AP022870.1"/>
</dbReference>
<dbReference type="AlphaFoldDB" id="A0A6F8Y119"/>
<protein>
    <submittedName>
        <fullName evidence="3">Uncharacterized protein</fullName>
    </submittedName>
</protein>
<accession>A0A6F8Y119</accession>
<reference evidence="3 4" key="2">
    <citation type="submission" date="2020-03" db="EMBL/GenBank/DDBJ databases">
        <authorList>
            <person name="Ichikawa N."/>
            <person name="Kimura A."/>
            <person name="Kitahashi Y."/>
            <person name="Uohara A."/>
        </authorList>
    </citation>
    <scope>NUCLEOTIDE SEQUENCE [LARGE SCALE GENOMIC DNA]</scope>
    <source>
        <strain evidence="3 4">NBRC 107702</strain>
    </source>
</reference>
<feature type="transmembrane region" description="Helical" evidence="2">
    <location>
        <begin position="65"/>
        <end position="86"/>
    </location>
</feature>
<dbReference type="EMBL" id="AP022870">
    <property type="protein sequence ID" value="BCB79729.1"/>
    <property type="molecule type" value="Genomic_DNA"/>
</dbReference>
<evidence type="ECO:0000256" key="2">
    <source>
        <dbReference type="SAM" id="Phobius"/>
    </source>
</evidence>
<feature type="region of interest" description="Disordered" evidence="1">
    <location>
        <begin position="1"/>
        <end position="22"/>
    </location>
</feature>
<proteinExistence type="predicted"/>
<evidence type="ECO:0000313" key="3">
    <source>
        <dbReference type="EMBL" id="BCB79729.1"/>
    </source>
</evidence>
<keyword evidence="2" id="KW-0812">Transmembrane</keyword>
<evidence type="ECO:0000313" key="4">
    <source>
        <dbReference type="Proteomes" id="UP000502508"/>
    </source>
</evidence>
<keyword evidence="2" id="KW-0472">Membrane</keyword>
<keyword evidence="4" id="KW-1185">Reference proteome</keyword>
<evidence type="ECO:0000256" key="1">
    <source>
        <dbReference type="SAM" id="MobiDB-lite"/>
    </source>
</evidence>
<sequence length="310" mass="30783">MTEKSSVTEAAPAASTDTPAPEGPPAFGATVLAVIALAWLAAMMWSSHAEITSGEGTLAITSAAMALPTVISAGLVAGAAASLAVGHLLRRLRVLLRFAASVGAGLAVGVIAAIVVITSYGGGEASTVLAGTVAAAVTAGGALAAVRAPAVVGAIVTAGLVVFAVEQVLDNFQPNLMSLYGSTDDPSSRLSASGWSALTIAVCTGLAAALVAFFYLRRAVRRAGADAVAPKWPAYAIAGAGPGLLLVAAEFIVRTLGADVLALAGSVSEADATAQQMMDSSRVNNALVVLFVGAIVAIVSFGRTLPKRMD</sequence>
<feature type="transmembrane region" description="Helical" evidence="2">
    <location>
        <begin position="286"/>
        <end position="305"/>
    </location>
</feature>
<dbReference type="Proteomes" id="UP000502508">
    <property type="component" value="Chromosome"/>
</dbReference>
<feature type="compositionally biased region" description="Low complexity" evidence="1">
    <location>
        <begin position="8"/>
        <end position="20"/>
    </location>
</feature>
<organism evidence="3 4">
    <name type="scientific">Phytohabitans flavus</name>
    <dbReference type="NCBI Taxonomy" id="1076124"/>
    <lineage>
        <taxon>Bacteria</taxon>
        <taxon>Bacillati</taxon>
        <taxon>Actinomycetota</taxon>
        <taxon>Actinomycetes</taxon>
        <taxon>Micromonosporales</taxon>
        <taxon>Micromonosporaceae</taxon>
    </lineage>
</organism>
<feature type="transmembrane region" description="Helical" evidence="2">
    <location>
        <begin position="98"/>
        <end position="121"/>
    </location>
</feature>
<feature type="transmembrane region" description="Helical" evidence="2">
    <location>
        <begin position="26"/>
        <end position="45"/>
    </location>
</feature>
<feature type="transmembrane region" description="Helical" evidence="2">
    <location>
        <begin position="195"/>
        <end position="216"/>
    </location>
</feature>
<gene>
    <name evidence="3" type="ORF">Pflav_061390</name>
</gene>